<evidence type="ECO:0000256" key="1">
    <source>
        <dbReference type="ARBA" id="ARBA00024353"/>
    </source>
</evidence>
<comment type="similarity">
    <text evidence="1">Belongs to the zinc-associated anti-sigma factor (ZAS) superfamily. Anti-sigma-W factor family.</text>
</comment>
<sequence length="192" mass="22053">MNCNQAYDYMMKYLDGELNSSEHAKLIYHINKCSKCCAEFQEYNSIIKVLEENNEIEPPDDFEMAVMSKIELTEAGSKLIRKKRLLTLCFLSAIFILMGLTICSVFLRDYILEIMKYAGIPAGIAYKVYGMLCSFAYKVKISVRLIYCFNSIFSDIYFIFVGLLVIAAISKIYKTKEIENKSNKSAHILTNE</sequence>
<dbReference type="RefSeq" id="WP_014254001.1">
    <property type="nucleotide sequence ID" value="NC_016627.1"/>
</dbReference>
<dbReference type="OrthoDB" id="9808253at2"/>
<evidence type="ECO:0000256" key="2">
    <source>
        <dbReference type="ARBA" id="ARBA00024438"/>
    </source>
</evidence>
<reference evidence="6" key="1">
    <citation type="submission" date="2011-12" db="EMBL/GenBank/DDBJ databases">
        <title>Complete sequence of Clostridium clariflavum DSM 19732.</title>
        <authorList>
            <consortium name="US DOE Joint Genome Institute"/>
            <person name="Lucas S."/>
            <person name="Han J."/>
            <person name="Lapidus A."/>
            <person name="Cheng J.-F."/>
            <person name="Goodwin L."/>
            <person name="Pitluck S."/>
            <person name="Peters L."/>
            <person name="Teshima H."/>
            <person name="Detter J.C."/>
            <person name="Han C."/>
            <person name="Tapia R."/>
            <person name="Land M."/>
            <person name="Hauser L."/>
            <person name="Kyrpides N."/>
            <person name="Ivanova N."/>
            <person name="Pagani I."/>
            <person name="Kitzmiller T."/>
            <person name="Lynd L."/>
            <person name="Izquierdo J."/>
            <person name="Woyke T."/>
        </authorList>
    </citation>
    <scope>NUCLEOTIDE SEQUENCE [LARGE SCALE GENOMIC DNA]</scope>
    <source>
        <strain evidence="6">DSM 19732 / NBRC 101661 / EBR45</strain>
    </source>
</reference>
<dbReference type="KEGG" id="ccl:Clocl_0663"/>
<keyword evidence="6" id="KW-1185">Reference proteome</keyword>
<dbReference type="Proteomes" id="UP000005435">
    <property type="component" value="Chromosome"/>
</dbReference>
<evidence type="ECO:0000313" key="5">
    <source>
        <dbReference type="EMBL" id="AEV67370.1"/>
    </source>
</evidence>
<dbReference type="HOGENOM" id="CLU_1412994_0_0_9"/>
<evidence type="ECO:0000256" key="3">
    <source>
        <dbReference type="SAM" id="Phobius"/>
    </source>
</evidence>
<dbReference type="Gene3D" id="1.10.10.1320">
    <property type="entry name" value="Anti-sigma factor, zinc-finger domain"/>
    <property type="match status" value="1"/>
</dbReference>
<keyword evidence="3" id="KW-1133">Transmembrane helix</keyword>
<evidence type="ECO:0000259" key="4">
    <source>
        <dbReference type="Pfam" id="PF13490"/>
    </source>
</evidence>
<reference evidence="5 6" key="2">
    <citation type="journal article" date="2012" name="Stand. Genomic Sci.">
        <title>Complete Genome Sequence of Clostridium clariflavum DSM 19732.</title>
        <authorList>
            <person name="Izquierdo J.A."/>
            <person name="Goodwin L."/>
            <person name="Davenport K.W."/>
            <person name="Teshima H."/>
            <person name="Bruce D."/>
            <person name="Detter C."/>
            <person name="Tapia R."/>
            <person name="Han S."/>
            <person name="Land M."/>
            <person name="Hauser L."/>
            <person name="Jeffries C.D."/>
            <person name="Han J."/>
            <person name="Pitluck S."/>
            <person name="Nolan M."/>
            <person name="Chen A."/>
            <person name="Huntemann M."/>
            <person name="Mavromatis K."/>
            <person name="Mikhailova N."/>
            <person name="Liolios K."/>
            <person name="Woyke T."/>
            <person name="Lynd L.R."/>
        </authorList>
    </citation>
    <scope>NUCLEOTIDE SEQUENCE [LARGE SCALE GENOMIC DNA]</scope>
    <source>
        <strain evidence="6">DSM 19732 / NBRC 101661 / EBR45</strain>
    </source>
</reference>
<feature type="transmembrane region" description="Helical" evidence="3">
    <location>
        <begin position="156"/>
        <end position="173"/>
    </location>
</feature>
<gene>
    <name evidence="5" type="ordered locus">Clocl_0663</name>
</gene>
<evidence type="ECO:0000313" key="6">
    <source>
        <dbReference type="Proteomes" id="UP000005435"/>
    </source>
</evidence>
<dbReference type="AlphaFoldDB" id="G8LUN0"/>
<organism evidence="5 6">
    <name type="scientific">Acetivibrio clariflavus (strain DSM 19732 / NBRC 101661 / EBR45)</name>
    <name type="common">Clostridium clariflavum</name>
    <dbReference type="NCBI Taxonomy" id="720554"/>
    <lineage>
        <taxon>Bacteria</taxon>
        <taxon>Bacillati</taxon>
        <taxon>Bacillota</taxon>
        <taxon>Clostridia</taxon>
        <taxon>Eubacteriales</taxon>
        <taxon>Oscillospiraceae</taxon>
        <taxon>Acetivibrio</taxon>
    </lineage>
</organism>
<dbReference type="InterPro" id="IPR027383">
    <property type="entry name" value="Znf_put"/>
</dbReference>
<proteinExistence type="inferred from homology"/>
<dbReference type="Pfam" id="PF13490">
    <property type="entry name" value="zf-HC2"/>
    <property type="match status" value="1"/>
</dbReference>
<dbReference type="EMBL" id="CP003065">
    <property type="protein sequence ID" value="AEV67370.1"/>
    <property type="molecule type" value="Genomic_DNA"/>
</dbReference>
<feature type="domain" description="Putative zinc-finger" evidence="4">
    <location>
        <begin position="3"/>
        <end position="36"/>
    </location>
</feature>
<dbReference type="eggNOG" id="ENOG5033PF9">
    <property type="taxonomic scope" value="Bacteria"/>
</dbReference>
<accession>G8LUN0</accession>
<name>G8LUN0_ACECE</name>
<protein>
    <recommendedName>
        <fullName evidence="2">Anti-sigma-W factor RsiW</fullName>
    </recommendedName>
</protein>
<dbReference type="STRING" id="720554.Clocl_0663"/>
<dbReference type="InterPro" id="IPR041916">
    <property type="entry name" value="Anti_sigma_zinc_sf"/>
</dbReference>
<keyword evidence="3" id="KW-0472">Membrane</keyword>
<feature type="transmembrane region" description="Helical" evidence="3">
    <location>
        <begin position="85"/>
        <end position="107"/>
    </location>
</feature>
<keyword evidence="3" id="KW-0812">Transmembrane</keyword>